<dbReference type="Proteomes" id="UP000290218">
    <property type="component" value="Unassembled WGS sequence"/>
</dbReference>
<reference evidence="1 2" key="1">
    <citation type="submission" date="2019-01" db="EMBL/GenBank/DDBJ databases">
        <title>Lacunisphaera sp. strain TWA-58.</title>
        <authorList>
            <person name="Chen W.-M."/>
        </authorList>
    </citation>
    <scope>NUCLEOTIDE SEQUENCE [LARGE SCALE GENOMIC DNA]</scope>
    <source>
        <strain evidence="1 2">TWA-58</strain>
    </source>
</reference>
<sequence length="126" mass="14153">MIETFYIYADGSDLDDIAAVLRARIEAFIAPYGGRVRVVDQREERKEESADWPDWDLGVNFEFETLSDTEKKDLLLFFQSLSAEFGRDFIVGGVLPSGQTEDLLSVAAGETLDQAFDLLLTHEKKG</sequence>
<evidence type="ECO:0000313" key="1">
    <source>
        <dbReference type="EMBL" id="RXK55640.1"/>
    </source>
</evidence>
<organism evidence="1 2">
    <name type="scientific">Oleiharenicola lentus</name>
    <dbReference type="NCBI Taxonomy" id="2508720"/>
    <lineage>
        <taxon>Bacteria</taxon>
        <taxon>Pseudomonadati</taxon>
        <taxon>Verrucomicrobiota</taxon>
        <taxon>Opitutia</taxon>
        <taxon>Opitutales</taxon>
        <taxon>Opitutaceae</taxon>
        <taxon>Oleiharenicola</taxon>
    </lineage>
</organism>
<keyword evidence="2" id="KW-1185">Reference proteome</keyword>
<dbReference type="EMBL" id="SDHX01000001">
    <property type="protein sequence ID" value="RXK55640.1"/>
    <property type="molecule type" value="Genomic_DNA"/>
</dbReference>
<dbReference type="AlphaFoldDB" id="A0A4Q1C9S7"/>
<dbReference type="OrthoDB" id="8855563at2"/>
<accession>A0A4Q1C9S7</accession>
<comment type="caution">
    <text evidence="1">The sequence shown here is derived from an EMBL/GenBank/DDBJ whole genome shotgun (WGS) entry which is preliminary data.</text>
</comment>
<name>A0A4Q1C9S7_9BACT</name>
<evidence type="ECO:0000313" key="2">
    <source>
        <dbReference type="Proteomes" id="UP000290218"/>
    </source>
</evidence>
<dbReference type="RefSeq" id="WP_129047005.1">
    <property type="nucleotide sequence ID" value="NZ_SDHX01000001.1"/>
</dbReference>
<proteinExistence type="predicted"/>
<protein>
    <submittedName>
        <fullName evidence="1">Uncharacterized protein</fullName>
    </submittedName>
</protein>
<gene>
    <name evidence="1" type="ORF">ESB00_07060</name>
</gene>